<dbReference type="PANTHER" id="PTHR45825:SF11">
    <property type="entry name" value="ALPHA AMYLASE DOMAIN-CONTAINING PROTEIN"/>
    <property type="match status" value="1"/>
</dbReference>
<keyword evidence="2" id="KW-0328">Glycosyltransferase</keyword>
<keyword evidence="8" id="KW-1185">Reference proteome</keyword>
<evidence type="ECO:0000313" key="7">
    <source>
        <dbReference type="EMBL" id="RCH92131.1"/>
    </source>
</evidence>
<dbReference type="SUPFAM" id="SSF53756">
    <property type="entry name" value="UDP-Glycosyltransferase/glycogen phosphorylase"/>
    <property type="match status" value="1"/>
</dbReference>
<dbReference type="InterPro" id="IPR013534">
    <property type="entry name" value="Starch_synth_cat_dom"/>
</dbReference>
<dbReference type="PANTHER" id="PTHR45825">
    <property type="entry name" value="GRANULE-BOUND STARCH SYNTHASE 1, CHLOROPLASTIC/AMYLOPLASTIC"/>
    <property type="match status" value="1"/>
</dbReference>
<keyword evidence="3" id="KW-0808">Transferase</keyword>
<evidence type="ECO:0000259" key="5">
    <source>
        <dbReference type="Pfam" id="PF00534"/>
    </source>
</evidence>
<dbReference type="EMBL" id="PJQL01000872">
    <property type="protein sequence ID" value="RCH92131.1"/>
    <property type="molecule type" value="Genomic_DNA"/>
</dbReference>
<dbReference type="Gene3D" id="3.40.50.2000">
    <property type="entry name" value="Glycogen Phosphorylase B"/>
    <property type="match status" value="2"/>
</dbReference>
<organism evidence="7 8">
    <name type="scientific">Rhizopus azygosporus</name>
    <name type="common">Rhizopus microsporus var. azygosporus</name>
    <dbReference type="NCBI Taxonomy" id="86630"/>
    <lineage>
        <taxon>Eukaryota</taxon>
        <taxon>Fungi</taxon>
        <taxon>Fungi incertae sedis</taxon>
        <taxon>Mucoromycota</taxon>
        <taxon>Mucoromycotina</taxon>
        <taxon>Mucoromycetes</taxon>
        <taxon>Mucorales</taxon>
        <taxon>Mucorineae</taxon>
        <taxon>Rhizopodaceae</taxon>
        <taxon>Rhizopus</taxon>
    </lineage>
</organism>
<dbReference type="OrthoDB" id="512920at2759"/>
<evidence type="ECO:0000256" key="3">
    <source>
        <dbReference type="ARBA" id="ARBA00022679"/>
    </source>
</evidence>
<evidence type="ECO:0000256" key="2">
    <source>
        <dbReference type="ARBA" id="ARBA00022676"/>
    </source>
</evidence>
<dbReference type="Pfam" id="PF00534">
    <property type="entry name" value="Glycos_transf_1"/>
    <property type="match status" value="1"/>
</dbReference>
<dbReference type="Proteomes" id="UP000252139">
    <property type="component" value="Unassembled WGS sequence"/>
</dbReference>
<keyword evidence="4" id="KW-0035">Amyloplast</keyword>
<name>A0A367JR11_RHIAZ</name>
<sequence>MVELCSSCVLYCSSNRVYLVYHKFNITTINQRTNIRIYPQIPYHELDTSPIQLPSQTNVYHVTKEFGIATMGGMGTALTALAQAQLQSGRIKPVVVMPYYSFLKKQEQYPIRTAVEMVTTFKDDQGKVIPVEFKVYQMVYDFNPIPRFGSLPKEEKAALMSKTLHANRTMRVYLIGPGKIYPLHKSFHANSITQLYSTPRQLPQEWKDQYFCKAVASFIIWRATGRHEQSLFAPLAATPPHVDVVHLHGATNGYVAKYMKDFASQKFTNTPPTVVYTMHDYLDELQYTNSLENVDKFWTNSKENIQERLSPYMFGSNKVFMSPLAIDAADVVTFVSRKMAKSMTEGSLDFYLKEVIMNSLLKKAEKKNFYGISHGVALSPSINPFTEPKLVKNGLNFSTPLKSETKRLAKQFLIAQGQLLSQDLHKPLVLYVGRFQYNKGLETFAEAIGYFRQYDIKFAIIGQPNNYPLEWVEQLAKENPDQVILMTTVRQQEQWLSYYRAAADFVYVPSETESFGLVAVEGMAHGSAVISTGAGGLSEFLVDRRSSVDFNAYLFNTQEQGSLERAIQTASEDYHQLMRSLEDYEAYVTRMMQSALSLAWDRGDEQGPLYDYLRLYQKAINEKKLDNRYRLKEDI</sequence>
<evidence type="ECO:0000256" key="4">
    <source>
        <dbReference type="ARBA" id="ARBA00023234"/>
    </source>
</evidence>
<comment type="caution">
    <text evidence="7">The sequence shown here is derived from an EMBL/GenBank/DDBJ whole genome shotgun (WGS) entry which is preliminary data.</text>
</comment>
<comment type="subcellular location">
    <subcellularLocation>
        <location evidence="1">Plastid</location>
        <location evidence="1">Amyloplast</location>
    </subcellularLocation>
</comment>
<gene>
    <name evidence="7" type="ORF">CU097_008614</name>
</gene>
<reference evidence="7 8" key="1">
    <citation type="journal article" date="2018" name="G3 (Bethesda)">
        <title>Phylogenetic and Phylogenomic Definition of Rhizopus Species.</title>
        <authorList>
            <person name="Gryganskyi A.P."/>
            <person name="Golan J."/>
            <person name="Dolatabadi S."/>
            <person name="Mondo S."/>
            <person name="Robb S."/>
            <person name="Idnurm A."/>
            <person name="Muszewska A."/>
            <person name="Steczkiewicz K."/>
            <person name="Masonjones S."/>
            <person name="Liao H.L."/>
            <person name="Gajdeczka M.T."/>
            <person name="Anike F."/>
            <person name="Vuek A."/>
            <person name="Anishchenko I.M."/>
            <person name="Voigt K."/>
            <person name="de Hoog G.S."/>
            <person name="Smith M.E."/>
            <person name="Heitman J."/>
            <person name="Vilgalys R."/>
            <person name="Stajich J.E."/>
        </authorList>
    </citation>
    <scope>NUCLEOTIDE SEQUENCE [LARGE SCALE GENOMIC DNA]</scope>
    <source>
        <strain evidence="7 8">CBS 357.93</strain>
    </source>
</reference>
<dbReference type="GO" id="GO:0016757">
    <property type="term" value="F:glycosyltransferase activity"/>
    <property type="evidence" value="ECO:0007669"/>
    <property type="project" value="UniProtKB-KW"/>
</dbReference>
<protein>
    <submittedName>
        <fullName evidence="7">Uncharacterized protein</fullName>
    </submittedName>
</protein>
<dbReference type="InterPro" id="IPR001296">
    <property type="entry name" value="Glyco_trans_1"/>
</dbReference>
<dbReference type="STRING" id="86630.A0A367JR11"/>
<dbReference type="AlphaFoldDB" id="A0A367JR11"/>
<keyword evidence="4" id="KW-0934">Plastid</keyword>
<proteinExistence type="predicted"/>
<evidence type="ECO:0000256" key="1">
    <source>
        <dbReference type="ARBA" id="ARBA00004602"/>
    </source>
</evidence>
<accession>A0A367JR11</accession>
<feature type="domain" description="Starch synthase catalytic" evidence="6">
    <location>
        <begin position="58"/>
        <end position="353"/>
    </location>
</feature>
<evidence type="ECO:0000313" key="8">
    <source>
        <dbReference type="Proteomes" id="UP000252139"/>
    </source>
</evidence>
<feature type="domain" description="Glycosyl transferase family 1" evidence="5">
    <location>
        <begin position="425"/>
        <end position="579"/>
    </location>
</feature>
<dbReference type="Pfam" id="PF08323">
    <property type="entry name" value="Glyco_transf_5"/>
    <property type="match status" value="1"/>
</dbReference>
<evidence type="ECO:0000259" key="6">
    <source>
        <dbReference type="Pfam" id="PF08323"/>
    </source>
</evidence>